<dbReference type="RefSeq" id="WP_085631846.1">
    <property type="nucleotide sequence ID" value="NZ_JAFBWU010000004.1"/>
</dbReference>
<dbReference type="Gene3D" id="3.40.50.1460">
    <property type="match status" value="1"/>
</dbReference>
<sequence length="453" mass="48048">MIGSAVLRATISAVAIVFALLLAATPAVAGRVALVLGNANYEHTVPLANPRNDAEAIADALAELGFEVYDGFDLGRAATEDLIRDFSRAASGATTAVLFYAGHGLEVGGVNYLVPVDAQIRDEADLKFETINLTDILGLMERENRTNLIFLDACRDNPMAGNLARSMGTRSAFIGRGLARVDTGVGTMIAYATQPGNVALDGVGRHSPFTSALLEHIATPALDVEIMMRHVRRDVMEQTAGQQVPWSSSSLTGSFAFKLQEVPQVMPDAPQIAALVSPDPDVTSRSDLAATVQDPPSPEPTPLPLAVPSPVGDDLPVLAAPLSAKEIAQRSQAELNRLGCDAGVEDGIWGRKSQGALERLLEHAPEIAQVALDPSEGLLQRMEQMEGRICPLVCAVTENLVGDACVRKTCPTGQRLSSRGVCYTPQTTTSRSSSNPARSQSSCFQFNGQTFCN</sequence>
<dbReference type="AlphaFoldDB" id="A0A9Q2RWQ9"/>
<evidence type="ECO:0000313" key="3">
    <source>
        <dbReference type="EMBL" id="MBM2412105.1"/>
    </source>
</evidence>
<dbReference type="Proteomes" id="UP000809440">
    <property type="component" value="Unassembled WGS sequence"/>
</dbReference>
<dbReference type="GO" id="GO:0004197">
    <property type="term" value="F:cysteine-type endopeptidase activity"/>
    <property type="evidence" value="ECO:0007669"/>
    <property type="project" value="InterPro"/>
</dbReference>
<dbReference type="PROSITE" id="PS50208">
    <property type="entry name" value="CASPASE_P20"/>
    <property type="match status" value="1"/>
</dbReference>
<organism evidence="3 5">
    <name type="scientific">Marivita cryptomonadis</name>
    <dbReference type="NCBI Taxonomy" id="505252"/>
    <lineage>
        <taxon>Bacteria</taxon>
        <taxon>Pseudomonadati</taxon>
        <taxon>Pseudomonadota</taxon>
        <taxon>Alphaproteobacteria</taxon>
        <taxon>Rhodobacterales</taxon>
        <taxon>Roseobacteraceae</taxon>
        <taxon>Marivita</taxon>
    </lineage>
</organism>
<dbReference type="EMBL" id="JAFBXF010000004">
    <property type="protein sequence ID" value="MBM2416773.1"/>
    <property type="molecule type" value="Genomic_DNA"/>
</dbReference>
<dbReference type="Pfam" id="PF00656">
    <property type="entry name" value="Peptidase_C14"/>
    <property type="match status" value="1"/>
</dbReference>
<evidence type="ECO:0000259" key="2">
    <source>
        <dbReference type="PROSITE" id="PS50208"/>
    </source>
</evidence>
<dbReference type="GO" id="GO:0006508">
    <property type="term" value="P:proteolysis"/>
    <property type="evidence" value="ECO:0007669"/>
    <property type="project" value="InterPro"/>
</dbReference>
<dbReference type="PANTHER" id="PTHR22576">
    <property type="entry name" value="MUCOSA ASSOCIATED LYMPHOID TISSUE LYMPHOMA TRANSLOCATION PROTEIN 1/PARACASPASE"/>
    <property type="match status" value="1"/>
</dbReference>
<dbReference type="EMBL" id="JAFBXE010000004">
    <property type="protein sequence ID" value="MBM2412105.1"/>
    <property type="molecule type" value="Genomic_DNA"/>
</dbReference>
<dbReference type="GeneID" id="62642356"/>
<proteinExistence type="predicted"/>
<evidence type="ECO:0000313" key="6">
    <source>
        <dbReference type="Proteomes" id="UP000809440"/>
    </source>
</evidence>
<feature type="domain" description="Caspase family p20" evidence="2">
    <location>
        <begin position="29"/>
        <end position="158"/>
    </location>
</feature>
<dbReference type="PANTHER" id="PTHR22576:SF37">
    <property type="entry name" value="MUCOSA-ASSOCIATED LYMPHOID TISSUE LYMPHOMA TRANSLOCATION PROTEIN 1"/>
    <property type="match status" value="1"/>
</dbReference>
<reference evidence="3 6" key="1">
    <citation type="submission" date="2021-01" db="EMBL/GenBank/DDBJ databases">
        <title>Diatom-associated Roseobacters Show Island Model of Population Structure.</title>
        <authorList>
            <person name="Qu L."/>
            <person name="Feng X."/>
            <person name="Chen Y."/>
            <person name="Li L."/>
            <person name="Wang X."/>
            <person name="Hu Z."/>
            <person name="Wang H."/>
            <person name="Luo H."/>
        </authorList>
    </citation>
    <scope>NUCLEOTIDE SEQUENCE</scope>
    <source>
        <strain evidence="4 6">CC28-63</strain>
        <strain evidence="3">CC28-69</strain>
    </source>
</reference>
<evidence type="ECO:0000256" key="1">
    <source>
        <dbReference type="SAM" id="MobiDB-lite"/>
    </source>
</evidence>
<feature type="region of interest" description="Disordered" evidence="1">
    <location>
        <begin position="279"/>
        <end position="303"/>
    </location>
</feature>
<protein>
    <submittedName>
        <fullName evidence="3">Caspase family protein</fullName>
    </submittedName>
</protein>
<dbReference type="InterPro" id="IPR011600">
    <property type="entry name" value="Pept_C14_caspase"/>
</dbReference>
<dbReference type="InterPro" id="IPR029030">
    <property type="entry name" value="Caspase-like_dom_sf"/>
</dbReference>
<dbReference type="InterPro" id="IPR001309">
    <property type="entry name" value="Pept_C14_p20"/>
</dbReference>
<evidence type="ECO:0000313" key="5">
    <source>
        <dbReference type="Proteomes" id="UP000755667"/>
    </source>
</evidence>
<gene>
    <name evidence="3" type="ORF">JQX41_07325</name>
    <name evidence="4" type="ORF">JQX48_07330</name>
</gene>
<dbReference type="SUPFAM" id="SSF52129">
    <property type="entry name" value="Caspase-like"/>
    <property type="match status" value="1"/>
</dbReference>
<name>A0A9Q2RWQ9_9RHOB</name>
<evidence type="ECO:0000313" key="4">
    <source>
        <dbReference type="EMBL" id="MBM2416773.1"/>
    </source>
</evidence>
<dbReference type="Proteomes" id="UP000755667">
    <property type="component" value="Unassembled WGS sequence"/>
</dbReference>
<keyword evidence="6" id="KW-1185">Reference proteome</keyword>
<comment type="caution">
    <text evidence="3">The sequence shown here is derived from an EMBL/GenBank/DDBJ whole genome shotgun (WGS) entry which is preliminary data.</text>
</comment>
<dbReference type="InterPro" id="IPR052039">
    <property type="entry name" value="Caspase-related_regulators"/>
</dbReference>
<accession>A0A9Q2RWQ9</accession>